<evidence type="ECO:0000256" key="1">
    <source>
        <dbReference type="SAM" id="Phobius"/>
    </source>
</evidence>
<keyword evidence="1" id="KW-1133">Transmembrane helix</keyword>
<keyword evidence="2" id="KW-0732">Signal</keyword>
<proteinExistence type="predicted"/>
<feature type="transmembrane region" description="Helical" evidence="1">
    <location>
        <begin position="405"/>
        <end position="432"/>
    </location>
</feature>
<keyword evidence="1" id="KW-0812">Transmembrane</keyword>
<feature type="transmembrane region" description="Helical" evidence="1">
    <location>
        <begin position="372"/>
        <end position="393"/>
    </location>
</feature>
<gene>
    <name evidence="3" type="ORF">CO051_03920</name>
</gene>
<reference evidence="4" key="1">
    <citation type="submission" date="2017-09" db="EMBL/GenBank/DDBJ databases">
        <title>Depth-based differentiation of microbial function through sediment-hosted aquifers and enrichment of novel symbionts in the deep terrestrial subsurface.</title>
        <authorList>
            <person name="Probst A.J."/>
            <person name="Ladd B."/>
            <person name="Jarett J.K."/>
            <person name="Geller-Mcgrath D.E."/>
            <person name="Sieber C.M.K."/>
            <person name="Emerson J.B."/>
            <person name="Anantharaman K."/>
            <person name="Thomas B.C."/>
            <person name="Malmstrom R."/>
            <person name="Stieglmeier M."/>
            <person name="Klingl A."/>
            <person name="Woyke T."/>
            <person name="Ryan C.M."/>
            <person name="Banfield J.F."/>
        </authorList>
    </citation>
    <scope>NUCLEOTIDE SEQUENCE [LARGE SCALE GENOMIC DNA]</scope>
</reference>
<sequence length="469" mass="52481">MIKKILALLTFAFVLISPVQAITTSSSGSGMVKETIVPDNMMPIVDPADPMLLPIFGEDHAYSVTLRGNGEAVVNMRVALSNFEEQPNKDITLTFSGETPSEVAVYQIVKEKQCISYDEKKLDCLQYQEPNYYDYWGSNTKYYKAEVVVKGQQIQISLPYPIEEGKTGSYVLFMRTTGYIKKVFGGAHQYHFETLRTNAPIRNVNIGISSDTEMKFKGAESQVYYQDITGSSTMIMTMTSKREAFQSTDFDNYISQIGQGQMYKNTSNLSLGDTYVVEGTYAKSIVSLYLKEAFIILSSIIFVFLTVIGVVYFFMKRRRKNPPLDEMKPVSHTRAMIMAITAGFVSGLGVAVYTIFLIGISRMMESWSYYSFNMIGMLLLSVFSFGVYAAILFGPAIFAGVKRGIWWGVGVFGMTFGWIVLFLLIIGGYYFISQAKGVTSYPELPVPMMRDEIQLPPPPVGVELPKLAE</sequence>
<comment type="caution">
    <text evidence="3">The sequence shown here is derived from an EMBL/GenBank/DDBJ whole genome shotgun (WGS) entry which is preliminary data.</text>
</comment>
<name>A0A2M8EYP2_9BACT</name>
<feature type="transmembrane region" description="Helical" evidence="1">
    <location>
        <begin position="293"/>
        <end position="314"/>
    </location>
</feature>
<dbReference type="EMBL" id="PFSC01000106">
    <property type="protein sequence ID" value="PJC31702.1"/>
    <property type="molecule type" value="Genomic_DNA"/>
</dbReference>
<evidence type="ECO:0000313" key="3">
    <source>
        <dbReference type="EMBL" id="PJC31702.1"/>
    </source>
</evidence>
<organism evidence="3 4">
    <name type="scientific">Candidatus Roizmanbacteria bacterium CG_4_9_14_0_2_um_filter_39_13</name>
    <dbReference type="NCBI Taxonomy" id="1974839"/>
    <lineage>
        <taxon>Bacteria</taxon>
        <taxon>Candidatus Roizmaniibacteriota</taxon>
    </lineage>
</organism>
<evidence type="ECO:0000313" key="4">
    <source>
        <dbReference type="Proteomes" id="UP000231383"/>
    </source>
</evidence>
<keyword evidence="1" id="KW-0472">Membrane</keyword>
<feature type="signal peptide" evidence="2">
    <location>
        <begin position="1"/>
        <end position="21"/>
    </location>
</feature>
<evidence type="ECO:0000256" key="2">
    <source>
        <dbReference type="SAM" id="SignalP"/>
    </source>
</evidence>
<dbReference type="AlphaFoldDB" id="A0A2M8EYP2"/>
<feature type="chain" id="PRO_5014630755" evidence="2">
    <location>
        <begin position="22"/>
        <end position="469"/>
    </location>
</feature>
<dbReference type="Proteomes" id="UP000231383">
    <property type="component" value="Unassembled WGS sequence"/>
</dbReference>
<protein>
    <submittedName>
        <fullName evidence="3">Uncharacterized protein</fullName>
    </submittedName>
</protein>
<accession>A0A2M8EYP2</accession>
<feature type="transmembrane region" description="Helical" evidence="1">
    <location>
        <begin position="335"/>
        <end position="360"/>
    </location>
</feature>